<dbReference type="PANTHER" id="PTHR12506:SF82">
    <property type="entry name" value="ZINC FINGER CCCH DOMAIN-CONTAINING PROTEIN 64-RELATED"/>
    <property type="match status" value="1"/>
</dbReference>
<dbReference type="AlphaFoldDB" id="S8CSN4"/>
<accession>S8CSN4</accession>
<dbReference type="SUPFAM" id="SSF90229">
    <property type="entry name" value="CCCH zinc finger"/>
    <property type="match status" value="6"/>
</dbReference>
<feature type="non-terminal residue" evidence="8">
    <location>
        <position position="1"/>
    </location>
</feature>
<feature type="domain" description="C3H1-type" evidence="7">
    <location>
        <begin position="180"/>
        <end position="208"/>
    </location>
</feature>
<feature type="zinc finger region" description="C3H1-type" evidence="6">
    <location>
        <begin position="129"/>
        <end position="157"/>
    </location>
</feature>
<evidence type="ECO:0000256" key="5">
    <source>
        <dbReference type="ARBA" id="ARBA00023125"/>
    </source>
</evidence>
<dbReference type="PROSITE" id="PS50103">
    <property type="entry name" value="ZF_C3H1"/>
    <property type="match status" value="6"/>
</dbReference>
<dbReference type="PANTHER" id="PTHR12506">
    <property type="entry name" value="PROTEIN PHOSPHATASE RELATED"/>
    <property type="match status" value="1"/>
</dbReference>
<dbReference type="InterPro" id="IPR036855">
    <property type="entry name" value="Znf_CCCH_sf"/>
</dbReference>
<comment type="caution">
    <text evidence="8">The sequence shown here is derived from an EMBL/GenBank/DDBJ whole genome shotgun (WGS) entry which is preliminary data.</text>
</comment>
<keyword evidence="5" id="KW-0238">DNA-binding</keyword>
<dbReference type="FunFam" id="4.10.1000.10:FF:000033">
    <property type="entry name" value="zinc finger CCCH domain-containing protein 37"/>
    <property type="match status" value="1"/>
</dbReference>
<name>S8CSN4_9LAMI</name>
<organism evidence="8 9">
    <name type="scientific">Genlisea aurea</name>
    <dbReference type="NCBI Taxonomy" id="192259"/>
    <lineage>
        <taxon>Eukaryota</taxon>
        <taxon>Viridiplantae</taxon>
        <taxon>Streptophyta</taxon>
        <taxon>Embryophyta</taxon>
        <taxon>Tracheophyta</taxon>
        <taxon>Spermatophyta</taxon>
        <taxon>Magnoliopsida</taxon>
        <taxon>eudicotyledons</taxon>
        <taxon>Gunneridae</taxon>
        <taxon>Pentapetalae</taxon>
        <taxon>asterids</taxon>
        <taxon>lamiids</taxon>
        <taxon>Lamiales</taxon>
        <taxon>Lentibulariaceae</taxon>
        <taxon>Genlisea</taxon>
    </lineage>
</organism>
<feature type="domain" description="C3H1-type" evidence="7">
    <location>
        <begin position="418"/>
        <end position="446"/>
    </location>
</feature>
<keyword evidence="9" id="KW-1185">Reference proteome</keyword>
<feature type="non-terminal residue" evidence="8">
    <location>
        <position position="452"/>
    </location>
</feature>
<keyword evidence="2" id="KW-0677">Repeat</keyword>
<feature type="zinc finger region" description="C3H1-type" evidence="6">
    <location>
        <begin position="375"/>
        <end position="403"/>
    </location>
</feature>
<keyword evidence="3 6" id="KW-0863">Zinc-finger</keyword>
<feature type="zinc finger region" description="C3H1-type" evidence="6">
    <location>
        <begin position="180"/>
        <end position="208"/>
    </location>
</feature>
<evidence type="ECO:0000256" key="2">
    <source>
        <dbReference type="ARBA" id="ARBA00022737"/>
    </source>
</evidence>
<evidence type="ECO:0000256" key="3">
    <source>
        <dbReference type="ARBA" id="ARBA00022771"/>
    </source>
</evidence>
<protein>
    <recommendedName>
        <fullName evidence="7">C3H1-type domain-containing protein</fullName>
    </recommendedName>
</protein>
<dbReference type="Gene3D" id="2.30.30.1190">
    <property type="match status" value="4"/>
</dbReference>
<feature type="domain" description="C3H1-type" evidence="7">
    <location>
        <begin position="227"/>
        <end position="255"/>
    </location>
</feature>
<feature type="zinc finger region" description="C3H1-type" evidence="6">
    <location>
        <begin position="298"/>
        <end position="326"/>
    </location>
</feature>
<feature type="zinc finger region" description="C3H1-type" evidence="6">
    <location>
        <begin position="227"/>
        <end position="255"/>
    </location>
</feature>
<dbReference type="Proteomes" id="UP000015453">
    <property type="component" value="Unassembled WGS sequence"/>
</dbReference>
<keyword evidence="4 6" id="KW-0862">Zinc</keyword>
<dbReference type="GO" id="GO:0008270">
    <property type="term" value="F:zinc ion binding"/>
    <property type="evidence" value="ECO:0007669"/>
    <property type="project" value="UniProtKB-KW"/>
</dbReference>
<dbReference type="InterPro" id="IPR050974">
    <property type="entry name" value="Plant_ZF_CCCH"/>
</dbReference>
<dbReference type="GO" id="GO:0003729">
    <property type="term" value="F:mRNA binding"/>
    <property type="evidence" value="ECO:0007669"/>
    <property type="project" value="UniProtKB-ARBA"/>
</dbReference>
<gene>
    <name evidence="8" type="ORF">M569_06884</name>
</gene>
<feature type="domain" description="C3H1-type" evidence="7">
    <location>
        <begin position="129"/>
        <end position="157"/>
    </location>
</feature>
<dbReference type="EMBL" id="AUSU01002873">
    <property type="protein sequence ID" value="EPS67891.1"/>
    <property type="molecule type" value="Genomic_DNA"/>
</dbReference>
<reference evidence="8 9" key="1">
    <citation type="journal article" date="2013" name="BMC Genomics">
        <title>The miniature genome of a carnivorous plant Genlisea aurea contains a low number of genes and short non-coding sequences.</title>
        <authorList>
            <person name="Leushkin E.V."/>
            <person name="Sutormin R.A."/>
            <person name="Nabieva E.R."/>
            <person name="Penin A.A."/>
            <person name="Kondrashov A.S."/>
            <person name="Logacheva M.D."/>
        </authorList>
    </citation>
    <scope>NUCLEOTIDE SEQUENCE [LARGE SCALE GENOMIC DNA]</scope>
</reference>
<evidence type="ECO:0000313" key="8">
    <source>
        <dbReference type="EMBL" id="EPS67891.1"/>
    </source>
</evidence>
<sequence length="452" mass="49504">YAAGEAASTDLYSSRSTVNNAGISGDTSSRYLSWDSLASAAAVARYSVMNPGITASSHSYGPPGLDAAISLDSIHSGLKRNSAQCNTLYTTLLCAQINTGQTEAWYSTDLIEKRPRYESTSHLPVYPQRPGEKDCDYYMQTRTCKFGDSCIFHHPIWVPEGGAPNWKEVPAMPIESLPERPGQPDCPYFMKTRRCKFGSRCRFNHPKDLIAQQGDLENGNLSSLPERPSEPPCAFYMKTGKCKFGATCKFDHPKDVHPLCDGDENGACIPYKVAGDAKPAQQPASPALMHNSKGLPVRLGEEDCPFYLKTGSCKYGATCHFNHPDRYAAIASNLLTSSSTHFGVPTASLLPNFDPRLSQTTASLLGLVSAIYPQRPGQLECDFYMKTGTCKYGSSCIYHHPEHRAENVKLTLSGLPRREGAIHCPFYMKTGLCKYGVTCKFDHPPPGEVIAL</sequence>
<evidence type="ECO:0000313" key="9">
    <source>
        <dbReference type="Proteomes" id="UP000015453"/>
    </source>
</evidence>
<evidence type="ECO:0000256" key="4">
    <source>
        <dbReference type="ARBA" id="ARBA00022833"/>
    </source>
</evidence>
<dbReference type="SMART" id="SM00356">
    <property type="entry name" value="ZnF_C3H1"/>
    <property type="match status" value="6"/>
</dbReference>
<dbReference type="GO" id="GO:0003677">
    <property type="term" value="F:DNA binding"/>
    <property type="evidence" value="ECO:0007669"/>
    <property type="project" value="UniProtKB-KW"/>
</dbReference>
<feature type="zinc finger region" description="C3H1-type" evidence="6">
    <location>
        <begin position="418"/>
        <end position="446"/>
    </location>
</feature>
<dbReference type="OrthoDB" id="411372at2759"/>
<feature type="domain" description="C3H1-type" evidence="7">
    <location>
        <begin position="298"/>
        <end position="326"/>
    </location>
</feature>
<dbReference type="Gene3D" id="4.10.1000.10">
    <property type="entry name" value="Zinc finger, CCCH-type"/>
    <property type="match status" value="1"/>
</dbReference>
<proteinExistence type="predicted"/>
<evidence type="ECO:0000256" key="1">
    <source>
        <dbReference type="ARBA" id="ARBA00022723"/>
    </source>
</evidence>
<keyword evidence="1 6" id="KW-0479">Metal-binding</keyword>
<evidence type="ECO:0000256" key="6">
    <source>
        <dbReference type="PROSITE-ProRule" id="PRU00723"/>
    </source>
</evidence>
<evidence type="ECO:0000259" key="7">
    <source>
        <dbReference type="PROSITE" id="PS50103"/>
    </source>
</evidence>
<feature type="domain" description="C3H1-type" evidence="7">
    <location>
        <begin position="375"/>
        <end position="403"/>
    </location>
</feature>
<dbReference type="Pfam" id="PF00642">
    <property type="entry name" value="zf-CCCH"/>
    <property type="match status" value="6"/>
</dbReference>
<dbReference type="InterPro" id="IPR000571">
    <property type="entry name" value="Znf_CCCH"/>
</dbReference>